<dbReference type="EMBL" id="NDWU01000020">
    <property type="protein sequence ID" value="PUA31321.1"/>
    <property type="molecule type" value="Genomic_DNA"/>
</dbReference>
<comment type="similarity">
    <text evidence="2">Belongs to the tRNA methyltransferase O family.</text>
</comment>
<evidence type="ECO:0000256" key="2">
    <source>
        <dbReference type="ARBA" id="ARBA00033753"/>
    </source>
</evidence>
<proteinExistence type="inferred from homology"/>
<dbReference type="SUPFAM" id="SSF118196">
    <property type="entry name" value="YaeB-like"/>
    <property type="match status" value="1"/>
</dbReference>
<dbReference type="InterPro" id="IPR040372">
    <property type="entry name" value="YaeB-like"/>
</dbReference>
<dbReference type="PANTHER" id="PTHR12818">
    <property type="entry name" value="TRNA (ADENINE(37)-N6)-METHYLTRANSFERASE"/>
    <property type="match status" value="1"/>
</dbReference>
<dbReference type="Pfam" id="PF01980">
    <property type="entry name" value="TrmO_N"/>
    <property type="match status" value="1"/>
</dbReference>
<protein>
    <submittedName>
        <fullName evidence="4">tRNA (N6-threonylcarbamoyladenosine(37)-N6)-methyltransferase TrmO</fullName>
    </submittedName>
</protein>
<dbReference type="CDD" id="cd09281">
    <property type="entry name" value="UPF0066"/>
    <property type="match status" value="1"/>
</dbReference>
<comment type="caution">
    <text evidence="4">The sequence shown here is derived from an EMBL/GenBank/DDBJ whole genome shotgun (WGS) entry which is preliminary data.</text>
</comment>
<keyword evidence="4" id="KW-0808">Transferase</keyword>
<organism evidence="4 5">
    <name type="scientific">Candidatus Terraquivivens tikiterensis</name>
    <dbReference type="NCBI Taxonomy" id="1980982"/>
    <lineage>
        <taxon>Archaea</taxon>
        <taxon>Nitrososphaerota</taxon>
        <taxon>Candidatus Wolframiiraptoraceae</taxon>
        <taxon>Candidatus Terraquivivens</taxon>
    </lineage>
</organism>
<evidence type="ECO:0000259" key="3">
    <source>
        <dbReference type="PROSITE" id="PS51668"/>
    </source>
</evidence>
<feature type="domain" description="TsaA-like" evidence="3">
    <location>
        <begin position="5"/>
        <end position="145"/>
    </location>
</feature>
<gene>
    <name evidence="4" type="ORF">B9J98_06830</name>
</gene>
<accession>A0A2R7Y1A5</accession>
<keyword evidence="4" id="KW-0489">Methyltransferase</keyword>
<dbReference type="GO" id="GO:0008168">
    <property type="term" value="F:methyltransferase activity"/>
    <property type="evidence" value="ECO:0007669"/>
    <property type="project" value="UniProtKB-KW"/>
</dbReference>
<dbReference type="GO" id="GO:0032259">
    <property type="term" value="P:methylation"/>
    <property type="evidence" value="ECO:0007669"/>
    <property type="project" value="UniProtKB-KW"/>
</dbReference>
<keyword evidence="1" id="KW-0949">S-adenosyl-L-methionine</keyword>
<dbReference type="InterPro" id="IPR023370">
    <property type="entry name" value="TrmO-like_N"/>
</dbReference>
<dbReference type="InterPro" id="IPR036414">
    <property type="entry name" value="YaeB_N_sf"/>
</dbReference>
<dbReference type="Gene3D" id="2.40.30.70">
    <property type="entry name" value="YaeB-like"/>
    <property type="match status" value="1"/>
</dbReference>
<dbReference type="AlphaFoldDB" id="A0A2R7Y1A5"/>
<dbReference type="InterPro" id="IPR036413">
    <property type="entry name" value="YaeB-like_sf"/>
</dbReference>
<dbReference type="NCBIfam" id="TIGR00104">
    <property type="entry name" value="tRNA_TsaA"/>
    <property type="match status" value="1"/>
</dbReference>
<name>A0A2R7Y1A5_9ARCH</name>
<dbReference type="PROSITE" id="PS51668">
    <property type="entry name" value="TSAA_2"/>
    <property type="match status" value="1"/>
</dbReference>
<dbReference type="Proteomes" id="UP000244066">
    <property type="component" value="Unassembled WGS sequence"/>
</dbReference>
<evidence type="ECO:0000313" key="4">
    <source>
        <dbReference type="EMBL" id="PUA31321.1"/>
    </source>
</evidence>
<evidence type="ECO:0000313" key="5">
    <source>
        <dbReference type="Proteomes" id="UP000244066"/>
    </source>
</evidence>
<evidence type="ECO:0000256" key="1">
    <source>
        <dbReference type="ARBA" id="ARBA00022691"/>
    </source>
</evidence>
<sequence>MHFSVKPIGLVHVNLSDEEVKAKWLEGVEGVIEIYEDYAHGLEGIDGFSHLIIIAYLHKSLEEQRRVLKVKPKCLKLLGVDITRLPEVGVFSTDSPHRPNPLALTIVELVEREGRYLKVKHLDLFNGTPILDIKPYTPSRRIDRIKLPLWYQKILEEVKAKHPLLKDF</sequence>
<dbReference type="PANTHER" id="PTHR12818:SF0">
    <property type="entry name" value="TRNA (ADENINE(37)-N6)-METHYLTRANSFERASE"/>
    <property type="match status" value="1"/>
</dbReference>
<reference evidence="4 5" key="1">
    <citation type="submission" date="2017-04" db="EMBL/GenBank/DDBJ databases">
        <title>Draft Aigarchaeota genome from a New Zealand hot spring.</title>
        <authorList>
            <person name="Reysenbach A.-L."/>
            <person name="Donaho J.A."/>
            <person name="Gerhart J."/>
            <person name="Kelley J.F."/>
            <person name="Kouba K."/>
            <person name="Podar M."/>
            <person name="Stott M."/>
        </authorList>
    </citation>
    <scope>NUCLEOTIDE SEQUENCE [LARGE SCALE GENOMIC DNA]</scope>
    <source>
        <strain evidence="4">NZ13_MG1</strain>
    </source>
</reference>